<sequence>MRQYELTIRIAQIHHLIEVRKYKKALAVVKTLDMRQVKGISDLSAIAEVYTKTEQFDAAKNTYLRIYKKSRTRRVLYRLIYLAIRTNALDEAEGYYQEFVAMSSSQRDSLILRYRIDKASGASVGQLIGILESLKEEEYIEEWAYELAKLYFKAGRFEECRSECEDIKLWFGKGEIVERAKRLIASIDDDEQIAYVDDRDYTIEKEVPNPEDTGSLPDLSEYVESESVIQRRENSIGNKVKKALKTTFEDDEDKFDDTFADYYEDEDESSKYGRDEAVDELLNMGGDNNSEKSSGDKMESLTKEEYDALLNSEISEQSYNDEQSEYENELYDYGEDEEEEFDGAQMARKAIDGLQKLSGRWKHQAAKEQHTSEQSEYEEDSVDDNKKQPHKKNRNQQMEKKQAYAEEKAQYEHHSQSGTGITQDLSKEISAIYEAERREQLKVHSVVMEDDFDNGNHDLIQQNTENGEAASSEIPEDIQESEENAVISRQDAMTPADLEEIKNDIKDITGNIFGEKKKRRIIDSVADDWGHTKPINEAVSKVRETEMQQENDSLSDESVKKNVEYSEKSDTRFVLDNGAEPEININGKSEYIQKNDENKSEVQPGANNEVKSETEIKLEKAAKLFGINTSELKKEETNMDDYSTPEDELPTTRALHKTFKDVLTLINGEKDPSHFVLIGEDTDKIIAVSKKIVKVLKANGFLSKGRIGCIQAKQLNQMDFDACRDQLKGSCLLVDGAADLYFPTITKIFELMDEFYGDFIVILADEGNTLDQMFRFAPALAKKFKYVIDINRYTAEDLD</sequence>
<feature type="compositionally biased region" description="Polar residues" evidence="1">
    <location>
        <begin position="312"/>
        <end position="321"/>
    </location>
</feature>
<dbReference type="Proteomes" id="UP000050833">
    <property type="component" value="Unassembled WGS sequence"/>
</dbReference>
<dbReference type="AlphaFoldDB" id="A0AAW3JNS7"/>
<feature type="compositionally biased region" description="Acidic residues" evidence="1">
    <location>
        <begin position="322"/>
        <end position="342"/>
    </location>
</feature>
<dbReference type="RefSeq" id="WP_055946518.1">
    <property type="nucleotide sequence ID" value="NZ_JAQDDZ010000019.1"/>
</dbReference>
<keyword evidence="3" id="KW-1185">Reference proteome</keyword>
<feature type="region of interest" description="Disordered" evidence="1">
    <location>
        <begin position="359"/>
        <end position="423"/>
    </location>
</feature>
<feature type="region of interest" description="Disordered" evidence="1">
    <location>
        <begin position="307"/>
        <end position="347"/>
    </location>
</feature>
<evidence type="ECO:0000313" key="3">
    <source>
        <dbReference type="Proteomes" id="UP000050833"/>
    </source>
</evidence>
<organism evidence="2 3">
    <name type="scientific">Butyribacter intestini</name>
    <dbReference type="NCBI Taxonomy" id="1703332"/>
    <lineage>
        <taxon>Bacteria</taxon>
        <taxon>Bacillati</taxon>
        <taxon>Bacillota</taxon>
        <taxon>Clostridia</taxon>
        <taxon>Lachnospirales</taxon>
        <taxon>Lachnospiraceae</taxon>
        <taxon>Butyribacter</taxon>
    </lineage>
</organism>
<gene>
    <name evidence="2" type="ORF">APZ18_14895</name>
</gene>
<evidence type="ECO:0000256" key="1">
    <source>
        <dbReference type="SAM" id="MobiDB-lite"/>
    </source>
</evidence>
<evidence type="ECO:0000313" key="2">
    <source>
        <dbReference type="EMBL" id="KQC84184.1"/>
    </source>
</evidence>
<comment type="caution">
    <text evidence="2">The sequence shown here is derived from an EMBL/GenBank/DDBJ whole genome shotgun (WGS) entry which is preliminary data.</text>
</comment>
<dbReference type="EMBL" id="LLKB01000007">
    <property type="protein sequence ID" value="KQC84184.1"/>
    <property type="molecule type" value="Genomic_DNA"/>
</dbReference>
<protein>
    <recommendedName>
        <fullName evidence="4">Tetratricopeptide repeat protein</fullName>
    </recommendedName>
</protein>
<feature type="compositionally biased region" description="Basic and acidic residues" evidence="1">
    <location>
        <begin position="397"/>
        <end position="415"/>
    </location>
</feature>
<evidence type="ECO:0008006" key="4">
    <source>
        <dbReference type="Google" id="ProtNLM"/>
    </source>
</evidence>
<dbReference type="SUPFAM" id="SSF48452">
    <property type="entry name" value="TPR-like"/>
    <property type="match status" value="1"/>
</dbReference>
<proteinExistence type="predicted"/>
<dbReference type="Gene3D" id="1.25.40.10">
    <property type="entry name" value="Tetratricopeptide repeat domain"/>
    <property type="match status" value="1"/>
</dbReference>
<accession>A0AAW3JNS7</accession>
<dbReference type="InterPro" id="IPR011990">
    <property type="entry name" value="TPR-like_helical_dom_sf"/>
</dbReference>
<name>A0AAW3JNS7_9FIRM</name>
<reference evidence="2 3" key="1">
    <citation type="submission" date="2015-10" db="EMBL/GenBank/DDBJ databases">
        <title>Butyribacter intestini gen. nov., sp. nov., a butyric acid-producing bacterium of the family Lachnospiraceae isolated from the human faeces.</title>
        <authorList>
            <person name="Zou Y."/>
            <person name="Xue W."/>
            <person name="Luo G."/>
            <person name="Lv M."/>
        </authorList>
    </citation>
    <scope>NUCLEOTIDE SEQUENCE [LARGE SCALE GENOMIC DNA]</scope>
    <source>
        <strain evidence="2 3">TF01-11</strain>
    </source>
</reference>